<reference evidence="2" key="1">
    <citation type="submission" date="2020-05" db="EMBL/GenBank/DDBJ databases">
        <title>WGS assembly of Panicum virgatum.</title>
        <authorList>
            <person name="Lovell J.T."/>
            <person name="Jenkins J."/>
            <person name="Shu S."/>
            <person name="Juenger T.E."/>
            <person name="Schmutz J."/>
        </authorList>
    </citation>
    <scope>NUCLEOTIDE SEQUENCE</scope>
    <source>
        <strain evidence="2">AP13</strain>
    </source>
</reference>
<dbReference type="InterPro" id="IPR036691">
    <property type="entry name" value="Endo/exonu/phosph_ase_sf"/>
</dbReference>
<gene>
    <name evidence="2" type="ORF">PVAP13_2KG225700</name>
</gene>
<evidence type="ECO:0000313" key="3">
    <source>
        <dbReference type="Proteomes" id="UP000823388"/>
    </source>
</evidence>
<organism evidence="2 3">
    <name type="scientific">Panicum virgatum</name>
    <name type="common">Blackwell switchgrass</name>
    <dbReference type="NCBI Taxonomy" id="38727"/>
    <lineage>
        <taxon>Eukaryota</taxon>
        <taxon>Viridiplantae</taxon>
        <taxon>Streptophyta</taxon>
        <taxon>Embryophyta</taxon>
        <taxon>Tracheophyta</taxon>
        <taxon>Spermatophyta</taxon>
        <taxon>Magnoliopsida</taxon>
        <taxon>Liliopsida</taxon>
        <taxon>Poales</taxon>
        <taxon>Poaceae</taxon>
        <taxon>PACMAD clade</taxon>
        <taxon>Panicoideae</taxon>
        <taxon>Panicodae</taxon>
        <taxon>Paniceae</taxon>
        <taxon>Panicinae</taxon>
        <taxon>Panicum</taxon>
        <taxon>Panicum sect. Hiantes</taxon>
    </lineage>
</organism>
<comment type="caution">
    <text evidence="2">The sequence shown here is derived from an EMBL/GenBank/DDBJ whole genome shotgun (WGS) entry which is preliminary data.</text>
</comment>
<evidence type="ECO:0000313" key="2">
    <source>
        <dbReference type="EMBL" id="KAG2641610.1"/>
    </source>
</evidence>
<proteinExistence type="predicted"/>
<sequence length="261" mass="30409">MDKLNFLIWNVRGLNDKVRRDNLRKVVDDTRLAVACLQETKLSRIADRDVVSFLGSDFTKFVFLPAQQTRGGILIAWRDGSFVVSQHRVHRHSVSVLFSNNDDPAWWFTGVYGPHRDDEKLGFIEELREVRANCPGPWILAGDFNMIYCSEDKNNENINRAMMAGFRRFVNDMELKEIPLLCRRYTWSNERDSPTPVKLDRVLCTNDWEEIYVENVLQSHATEMSDHCPLILGLREGLVGKKRFHFESFWPKLEGFLEAVQ</sequence>
<dbReference type="Gene3D" id="3.60.10.10">
    <property type="entry name" value="Endonuclease/exonuclease/phosphatase"/>
    <property type="match status" value="1"/>
</dbReference>
<protein>
    <recommendedName>
        <fullName evidence="1">Endonuclease/exonuclease/phosphatase domain-containing protein</fullName>
    </recommendedName>
</protein>
<dbReference type="AlphaFoldDB" id="A0A8T0W2F9"/>
<dbReference type="SUPFAM" id="SSF56219">
    <property type="entry name" value="DNase I-like"/>
    <property type="match status" value="1"/>
</dbReference>
<evidence type="ECO:0000259" key="1">
    <source>
        <dbReference type="Pfam" id="PF03372"/>
    </source>
</evidence>
<dbReference type="Pfam" id="PF03372">
    <property type="entry name" value="Exo_endo_phos"/>
    <property type="match status" value="1"/>
</dbReference>
<dbReference type="PANTHER" id="PTHR33710">
    <property type="entry name" value="BNAC02G09200D PROTEIN"/>
    <property type="match status" value="1"/>
</dbReference>
<keyword evidence="3" id="KW-1185">Reference proteome</keyword>
<dbReference type="EMBL" id="CM029039">
    <property type="protein sequence ID" value="KAG2641610.1"/>
    <property type="molecule type" value="Genomic_DNA"/>
</dbReference>
<dbReference type="InterPro" id="IPR005135">
    <property type="entry name" value="Endo/exonuclease/phosphatase"/>
</dbReference>
<accession>A0A8T0W2F9</accession>
<feature type="domain" description="Endonuclease/exonuclease/phosphatase" evidence="1">
    <location>
        <begin position="9"/>
        <end position="227"/>
    </location>
</feature>
<dbReference type="GO" id="GO:0003824">
    <property type="term" value="F:catalytic activity"/>
    <property type="evidence" value="ECO:0007669"/>
    <property type="project" value="InterPro"/>
</dbReference>
<dbReference type="PANTHER" id="PTHR33710:SF48">
    <property type="entry name" value="OS02G0307075 PROTEIN"/>
    <property type="match status" value="1"/>
</dbReference>
<dbReference type="Proteomes" id="UP000823388">
    <property type="component" value="Chromosome 2K"/>
</dbReference>
<name>A0A8T0W2F9_PANVG</name>